<reference evidence="1 2" key="1">
    <citation type="submission" date="2023-01" db="EMBL/GenBank/DDBJ databases">
        <authorList>
            <person name="Kreplak J."/>
        </authorList>
    </citation>
    <scope>NUCLEOTIDE SEQUENCE [LARGE SCALE GENOMIC DNA]</scope>
</reference>
<keyword evidence="2" id="KW-1185">Reference proteome</keyword>
<accession>A0AAV0ZMT3</accession>
<organism evidence="1 2">
    <name type="scientific">Vicia faba</name>
    <name type="common">Broad bean</name>
    <name type="synonym">Faba vulgaris</name>
    <dbReference type="NCBI Taxonomy" id="3906"/>
    <lineage>
        <taxon>Eukaryota</taxon>
        <taxon>Viridiplantae</taxon>
        <taxon>Streptophyta</taxon>
        <taxon>Embryophyta</taxon>
        <taxon>Tracheophyta</taxon>
        <taxon>Spermatophyta</taxon>
        <taxon>Magnoliopsida</taxon>
        <taxon>eudicotyledons</taxon>
        <taxon>Gunneridae</taxon>
        <taxon>Pentapetalae</taxon>
        <taxon>rosids</taxon>
        <taxon>fabids</taxon>
        <taxon>Fabales</taxon>
        <taxon>Fabaceae</taxon>
        <taxon>Papilionoideae</taxon>
        <taxon>50 kb inversion clade</taxon>
        <taxon>NPAAA clade</taxon>
        <taxon>Hologalegina</taxon>
        <taxon>IRL clade</taxon>
        <taxon>Fabeae</taxon>
        <taxon>Vicia</taxon>
    </lineage>
</organism>
<evidence type="ECO:0000313" key="1">
    <source>
        <dbReference type="EMBL" id="CAI8599077.1"/>
    </source>
</evidence>
<evidence type="ECO:0000313" key="2">
    <source>
        <dbReference type="Proteomes" id="UP001157006"/>
    </source>
</evidence>
<dbReference type="EMBL" id="OX451737">
    <property type="protein sequence ID" value="CAI8599077.1"/>
    <property type="molecule type" value="Genomic_DNA"/>
</dbReference>
<protein>
    <submittedName>
        <fullName evidence="1">Uncharacterized protein</fullName>
    </submittedName>
</protein>
<sequence length="177" mass="19767">MKNLDLGITDLRSSHSLAFESDISLISYQFDFEKSSYDLNICYRNSKNEKQLGESDGLRPRVSIEVYNMFSAANVVLVGFQMVSIFIDSNDIGDSLVSVLRMVLVPSPIEATLSRNQCDSILSDISYGTAMLHHVGAPVSQAIAPIIYMWRPTFRENITDLGVSDEKIMSDVELCEK</sequence>
<name>A0AAV0ZMT3_VICFA</name>
<dbReference type="AlphaFoldDB" id="A0AAV0ZMT3"/>
<dbReference type="Proteomes" id="UP001157006">
    <property type="component" value="Chromosome 2"/>
</dbReference>
<proteinExistence type="predicted"/>
<gene>
    <name evidence="1" type="ORF">VFH_II158320</name>
</gene>